<comment type="caution">
    <text evidence="1">The sequence shown here is derived from an EMBL/GenBank/DDBJ whole genome shotgun (WGS) entry which is preliminary data.</text>
</comment>
<gene>
    <name evidence="1" type="ORF">KUCAC02_024100</name>
</gene>
<accession>A0ACB9WHS9</accession>
<dbReference type="Proteomes" id="UP001057452">
    <property type="component" value="Chromosome 22"/>
</dbReference>
<sequence length="531" mass="60789">MGLFNSICAIITRALFVLVSLIGVWRVTSEKKDNTYWFLTFLFLPLVVEMIVTLKRQSGSDYKWFSPPILLFLISIIPSIWILELPHQTENVSDQPCKKLDSWENMRKLLTLNSTVGNETNPDALMFFNRMISTVCSNDWILGLHQSLLLLLIVGKWVLPRGGGVTRGELSQLLLIFVGTAADILEFTCETLSDVKASHPNLVYIILAVWTWSMLQFPLHLAVVNTKPRNDCEEGSQEVTMLSKHSTDLWTIVQALFIQDGPFLVVRLTVMIYYHVFHQMLCFFALKNFLVVILNLYRSPFSTPLLTHRSSVMFRCGIAYPRCRWIVPLLLLFAIIFDIIAIAATSGWVEDEDAKTHYASMWEQCRGRNDNWDCKTLMEFQNGTSPTVLVCVCVCVCILREILIRQVIALIVYPCKFNEMIFEGHYYYTWAYGFGWGATILCIGWAVLFCCLPHYEDELTGLKKVKYLYIPPLKNSTCTPSRLQTFLLCTISPKLHDGSVQLDLVLEKSSSNIRGNGSFFQEVDCDWMLHL</sequence>
<reference evidence="1" key="1">
    <citation type="submission" date="2022-05" db="EMBL/GenBank/DDBJ databases">
        <title>Chromosome-level genome of Chaenocephalus aceratus.</title>
        <authorList>
            <person name="Park H."/>
        </authorList>
    </citation>
    <scope>NUCLEOTIDE SEQUENCE</scope>
    <source>
        <strain evidence="1">KU_202001</strain>
    </source>
</reference>
<evidence type="ECO:0000313" key="2">
    <source>
        <dbReference type="Proteomes" id="UP001057452"/>
    </source>
</evidence>
<protein>
    <submittedName>
        <fullName evidence="1">Uncharacterized protein</fullName>
    </submittedName>
</protein>
<organism evidence="1 2">
    <name type="scientific">Chaenocephalus aceratus</name>
    <name type="common">Blackfin icefish</name>
    <name type="synonym">Chaenichthys aceratus</name>
    <dbReference type="NCBI Taxonomy" id="36190"/>
    <lineage>
        <taxon>Eukaryota</taxon>
        <taxon>Metazoa</taxon>
        <taxon>Chordata</taxon>
        <taxon>Craniata</taxon>
        <taxon>Vertebrata</taxon>
        <taxon>Euteleostomi</taxon>
        <taxon>Actinopterygii</taxon>
        <taxon>Neopterygii</taxon>
        <taxon>Teleostei</taxon>
        <taxon>Neoteleostei</taxon>
        <taxon>Acanthomorphata</taxon>
        <taxon>Eupercaria</taxon>
        <taxon>Perciformes</taxon>
        <taxon>Notothenioidei</taxon>
        <taxon>Channichthyidae</taxon>
        <taxon>Chaenocephalus</taxon>
    </lineage>
</organism>
<dbReference type="EMBL" id="CM043806">
    <property type="protein sequence ID" value="KAI4812732.1"/>
    <property type="molecule type" value="Genomic_DNA"/>
</dbReference>
<keyword evidence="2" id="KW-1185">Reference proteome</keyword>
<evidence type="ECO:0000313" key="1">
    <source>
        <dbReference type="EMBL" id="KAI4812732.1"/>
    </source>
</evidence>
<name>A0ACB9WHS9_CHAAC</name>
<proteinExistence type="predicted"/>